<gene>
    <name evidence="1" type="ORF">BN1095_6530001</name>
</gene>
<sequence length="43" mass="4360">MEAEQVLQQRLDLDVACILLQAVSGGTGVGDADAAFGMAAVKP</sequence>
<reference evidence="1" key="1">
    <citation type="submission" date="2014-07" db="EMBL/GenBank/DDBJ databases">
        <authorList>
            <person name="Monot Marc"/>
        </authorList>
    </citation>
    <scope>NUCLEOTIDE SEQUENCE</scope>
    <source>
        <strain evidence="1">7032989</strain>
    </source>
</reference>
<dbReference type="EMBL" id="LK933353">
    <property type="protein sequence ID" value="CDT71667.1"/>
    <property type="molecule type" value="Genomic_DNA"/>
</dbReference>
<protein>
    <submittedName>
        <fullName evidence="1">Uncharacterized protein</fullName>
    </submittedName>
</protein>
<proteinExistence type="predicted"/>
<organism evidence="1">
    <name type="scientific">Clostridioides difficile</name>
    <name type="common">Peptoclostridium difficile</name>
    <dbReference type="NCBI Taxonomy" id="1496"/>
    <lineage>
        <taxon>Bacteria</taxon>
        <taxon>Bacillati</taxon>
        <taxon>Bacillota</taxon>
        <taxon>Clostridia</taxon>
        <taxon>Peptostreptococcales</taxon>
        <taxon>Peptostreptococcaceae</taxon>
        <taxon>Clostridioides</taxon>
    </lineage>
</organism>
<accession>A0A069AUR3</accession>
<dbReference type="AlphaFoldDB" id="A0A069AUR3"/>
<evidence type="ECO:0000313" key="1">
    <source>
        <dbReference type="EMBL" id="CDT71667.1"/>
    </source>
</evidence>
<name>A0A069AUR3_CLODI</name>